<feature type="region of interest" description="Disordered" evidence="1">
    <location>
        <begin position="64"/>
        <end position="97"/>
    </location>
</feature>
<reference evidence="2 3" key="1">
    <citation type="journal article" date="2019" name="Int. J. Syst. Evol. Microbiol.">
        <title>The Global Catalogue of Microorganisms (GCM) 10K type strain sequencing project: providing services to taxonomists for standard genome sequencing and annotation.</title>
        <authorList>
            <consortium name="The Broad Institute Genomics Platform"/>
            <consortium name="The Broad Institute Genome Sequencing Center for Infectious Disease"/>
            <person name="Wu L."/>
            <person name="Ma J."/>
        </authorList>
    </citation>
    <scope>NUCLEOTIDE SEQUENCE [LARGE SCALE GENOMIC DNA]</scope>
    <source>
        <strain evidence="2 3">JCM 14560</strain>
    </source>
</reference>
<sequence>MTATTPLAARLMQSATTIRRLQSSAPNRRETTPRALPCIASPLNNQRIVPDRQLRTGYFEPTLPGRQLRAGDSGPATAAGGGAPDGRLTLRPHRRWL</sequence>
<dbReference type="Proteomes" id="UP001422759">
    <property type="component" value="Unassembled WGS sequence"/>
</dbReference>
<evidence type="ECO:0000256" key="1">
    <source>
        <dbReference type="SAM" id="MobiDB-lite"/>
    </source>
</evidence>
<evidence type="ECO:0000313" key="3">
    <source>
        <dbReference type="Proteomes" id="UP001422759"/>
    </source>
</evidence>
<gene>
    <name evidence="2" type="ORF">GCM10009760_16230</name>
</gene>
<proteinExistence type="predicted"/>
<comment type="caution">
    <text evidence="2">The sequence shown here is derived from an EMBL/GenBank/DDBJ whole genome shotgun (WGS) entry which is preliminary data.</text>
</comment>
<name>A0ABN2Z4F8_9ACTN</name>
<organism evidence="2 3">
    <name type="scientific">Kitasatospora kazusensis</name>
    <dbReference type="NCBI Taxonomy" id="407974"/>
    <lineage>
        <taxon>Bacteria</taxon>
        <taxon>Bacillati</taxon>
        <taxon>Actinomycetota</taxon>
        <taxon>Actinomycetes</taxon>
        <taxon>Kitasatosporales</taxon>
        <taxon>Streptomycetaceae</taxon>
        <taxon>Kitasatospora</taxon>
    </lineage>
</organism>
<accession>A0ABN2Z4F8</accession>
<protein>
    <submittedName>
        <fullName evidence="2">Uncharacterized protein</fullName>
    </submittedName>
</protein>
<dbReference type="EMBL" id="BAAANT010000006">
    <property type="protein sequence ID" value="GAA2136579.1"/>
    <property type="molecule type" value="Genomic_DNA"/>
</dbReference>
<keyword evidence="3" id="KW-1185">Reference proteome</keyword>
<evidence type="ECO:0000313" key="2">
    <source>
        <dbReference type="EMBL" id="GAA2136579.1"/>
    </source>
</evidence>